<dbReference type="AlphaFoldDB" id="A0A9N9VMJ9"/>
<dbReference type="EMBL" id="CABFNQ020000702">
    <property type="protein sequence ID" value="CAH0025080.1"/>
    <property type="molecule type" value="Genomic_DNA"/>
</dbReference>
<name>A0A9N9VMJ9_9HYPO</name>
<keyword evidence="2" id="KW-1185">Reference proteome</keyword>
<comment type="caution">
    <text evidence="1">The sequence shown here is derived from an EMBL/GenBank/DDBJ whole genome shotgun (WGS) entry which is preliminary data.</text>
</comment>
<reference evidence="1" key="1">
    <citation type="submission" date="2021-10" db="EMBL/GenBank/DDBJ databases">
        <authorList>
            <person name="Piombo E."/>
        </authorList>
    </citation>
    <scope>NUCLEOTIDE SEQUENCE</scope>
</reference>
<dbReference type="Proteomes" id="UP000696573">
    <property type="component" value="Unassembled WGS sequence"/>
</dbReference>
<proteinExistence type="predicted"/>
<evidence type="ECO:0000313" key="1">
    <source>
        <dbReference type="EMBL" id="CAH0025080.1"/>
    </source>
</evidence>
<organism evidence="1 2">
    <name type="scientific">Clonostachys rhizophaga</name>
    <dbReference type="NCBI Taxonomy" id="160324"/>
    <lineage>
        <taxon>Eukaryota</taxon>
        <taxon>Fungi</taxon>
        <taxon>Dikarya</taxon>
        <taxon>Ascomycota</taxon>
        <taxon>Pezizomycotina</taxon>
        <taxon>Sordariomycetes</taxon>
        <taxon>Hypocreomycetidae</taxon>
        <taxon>Hypocreales</taxon>
        <taxon>Bionectriaceae</taxon>
        <taxon>Clonostachys</taxon>
    </lineage>
</organism>
<evidence type="ECO:0000313" key="2">
    <source>
        <dbReference type="Proteomes" id="UP000696573"/>
    </source>
</evidence>
<protein>
    <submittedName>
        <fullName evidence="1">Uncharacterized protein</fullName>
    </submittedName>
</protein>
<gene>
    <name evidence="1" type="ORF">CRHIZ90672A_00005230</name>
</gene>
<sequence>MDSMGYLSFPILSIPISSGRHVGLSSDCFRDGFVALSGAAATKWGSLRGLAELSPPIMHCGFEITWRRKKTNIICRAPSAALAQVA</sequence>
<accession>A0A9N9VMJ9</accession>